<comment type="caution">
    <text evidence="3">The sequence shown here is derived from an EMBL/GenBank/DDBJ whole genome shotgun (WGS) entry which is preliminary data.</text>
</comment>
<dbReference type="RefSeq" id="WP_018475955.1">
    <property type="nucleotide sequence ID" value="NZ_BMWX01000004.1"/>
</dbReference>
<dbReference type="InterPro" id="IPR029058">
    <property type="entry name" value="AB_hydrolase_fold"/>
</dbReference>
<proteinExistence type="predicted"/>
<evidence type="ECO:0000256" key="1">
    <source>
        <dbReference type="ARBA" id="ARBA00022801"/>
    </source>
</evidence>
<keyword evidence="1" id="KW-0378">Hydrolase</keyword>
<dbReference type="Pfam" id="PF20434">
    <property type="entry name" value="BD-FAE"/>
    <property type="match status" value="1"/>
</dbReference>
<dbReference type="PANTHER" id="PTHR48081">
    <property type="entry name" value="AB HYDROLASE SUPERFAMILY PROTEIN C4A8.06C"/>
    <property type="match status" value="1"/>
</dbReference>
<reference evidence="3" key="2">
    <citation type="submission" date="2020-09" db="EMBL/GenBank/DDBJ databases">
        <authorList>
            <person name="Sun Q."/>
            <person name="Kim S."/>
        </authorList>
    </citation>
    <scope>NUCLEOTIDE SEQUENCE</scope>
    <source>
        <strain evidence="3">KCTC 12368</strain>
    </source>
</reference>
<dbReference type="EMBL" id="BMWX01000004">
    <property type="protein sequence ID" value="GGZ32595.1"/>
    <property type="molecule type" value="Genomic_DNA"/>
</dbReference>
<evidence type="ECO:0000313" key="4">
    <source>
        <dbReference type="Proteomes" id="UP000619457"/>
    </source>
</evidence>
<name>A0A918Q445_9BACT</name>
<feature type="domain" description="BD-FAE-like" evidence="2">
    <location>
        <begin position="60"/>
        <end position="266"/>
    </location>
</feature>
<evidence type="ECO:0000259" key="2">
    <source>
        <dbReference type="Pfam" id="PF20434"/>
    </source>
</evidence>
<accession>A0A918Q445</accession>
<dbReference type="AlphaFoldDB" id="A0A918Q445"/>
<reference evidence="3" key="1">
    <citation type="journal article" date="2014" name="Int. J. Syst. Evol. Microbiol.">
        <title>Complete genome sequence of Corynebacterium casei LMG S-19264T (=DSM 44701T), isolated from a smear-ripened cheese.</title>
        <authorList>
            <consortium name="US DOE Joint Genome Institute (JGI-PGF)"/>
            <person name="Walter F."/>
            <person name="Albersmeier A."/>
            <person name="Kalinowski J."/>
            <person name="Ruckert C."/>
        </authorList>
    </citation>
    <scope>NUCLEOTIDE SEQUENCE</scope>
    <source>
        <strain evidence="3">KCTC 12368</strain>
    </source>
</reference>
<dbReference type="SUPFAM" id="SSF53474">
    <property type="entry name" value="alpha/beta-Hydrolases"/>
    <property type="match status" value="1"/>
</dbReference>
<keyword evidence="4" id="KW-1185">Reference proteome</keyword>
<dbReference type="Proteomes" id="UP000619457">
    <property type="component" value="Unassembled WGS sequence"/>
</dbReference>
<sequence>MAVSLYIAFKVSPWPAALLIRYAFEQEAEKVNDSLEKHVPQGISQNLDIVYDPTDPDALLDIYYPAVAPAIYQSMAVIVWVHGGGWISGKKEHLRNYSKLLASKGYVVVAIDYSIAPEEKYPRPVIQTNEALKFLNDNSEELKLNFSSVFLAGDSGGAQIVAQNAAIISDATYAKLMGITPAIHTEQLSGMILYCGAYDIGQADFSGDFGGFLRTVLWAYSGTKDIEANASLKGASIIDFVGPEFPPSFISAGNGDPLLSHSRAFAKKLGPYGVTIDSLFFPMDYKPELPHEYQFNLDTDAAKIALDKSLDFLQNNK</sequence>
<dbReference type="PANTHER" id="PTHR48081:SF6">
    <property type="entry name" value="PEPTIDASE S9 PROLYL OLIGOPEPTIDASE CATALYTIC DOMAIN-CONTAINING PROTEIN"/>
    <property type="match status" value="1"/>
</dbReference>
<protein>
    <submittedName>
        <fullName evidence="3">Lipase</fullName>
    </submittedName>
</protein>
<dbReference type="Gene3D" id="3.40.50.1820">
    <property type="entry name" value="alpha/beta hydrolase"/>
    <property type="match status" value="1"/>
</dbReference>
<dbReference type="GO" id="GO:0016787">
    <property type="term" value="F:hydrolase activity"/>
    <property type="evidence" value="ECO:0007669"/>
    <property type="project" value="UniProtKB-KW"/>
</dbReference>
<evidence type="ECO:0000313" key="3">
    <source>
        <dbReference type="EMBL" id="GGZ32595.1"/>
    </source>
</evidence>
<dbReference type="InterPro" id="IPR049492">
    <property type="entry name" value="BD-FAE-like_dom"/>
</dbReference>
<dbReference type="InterPro" id="IPR050300">
    <property type="entry name" value="GDXG_lipolytic_enzyme"/>
</dbReference>
<organism evidence="3 4">
    <name type="scientific">Echinicola pacifica</name>
    <dbReference type="NCBI Taxonomy" id="346377"/>
    <lineage>
        <taxon>Bacteria</taxon>
        <taxon>Pseudomonadati</taxon>
        <taxon>Bacteroidota</taxon>
        <taxon>Cytophagia</taxon>
        <taxon>Cytophagales</taxon>
        <taxon>Cyclobacteriaceae</taxon>
        <taxon>Echinicola</taxon>
    </lineage>
</organism>
<gene>
    <name evidence="3" type="ORF">GCM10007049_27630</name>
</gene>